<organism evidence="1">
    <name type="scientific">Anguilla anguilla</name>
    <name type="common">European freshwater eel</name>
    <name type="synonym">Muraena anguilla</name>
    <dbReference type="NCBI Taxonomy" id="7936"/>
    <lineage>
        <taxon>Eukaryota</taxon>
        <taxon>Metazoa</taxon>
        <taxon>Chordata</taxon>
        <taxon>Craniata</taxon>
        <taxon>Vertebrata</taxon>
        <taxon>Euteleostomi</taxon>
        <taxon>Actinopterygii</taxon>
        <taxon>Neopterygii</taxon>
        <taxon>Teleostei</taxon>
        <taxon>Anguilliformes</taxon>
        <taxon>Anguillidae</taxon>
        <taxon>Anguilla</taxon>
    </lineage>
</organism>
<dbReference type="EMBL" id="GBXM01010970">
    <property type="protein sequence ID" value="JAH97607.1"/>
    <property type="molecule type" value="Transcribed_RNA"/>
</dbReference>
<dbReference type="AlphaFoldDB" id="A0A0E9X4E1"/>
<evidence type="ECO:0000313" key="1">
    <source>
        <dbReference type="EMBL" id="JAH97607.1"/>
    </source>
</evidence>
<reference evidence="1" key="2">
    <citation type="journal article" date="2015" name="Fish Shellfish Immunol.">
        <title>Early steps in the European eel (Anguilla anguilla)-Vibrio vulnificus interaction in the gills: Role of the RtxA13 toxin.</title>
        <authorList>
            <person name="Callol A."/>
            <person name="Pajuelo D."/>
            <person name="Ebbesson L."/>
            <person name="Teles M."/>
            <person name="MacKenzie S."/>
            <person name="Amaro C."/>
        </authorList>
    </citation>
    <scope>NUCLEOTIDE SEQUENCE</scope>
</reference>
<reference evidence="1" key="1">
    <citation type="submission" date="2014-11" db="EMBL/GenBank/DDBJ databases">
        <authorList>
            <person name="Amaro Gonzalez C."/>
        </authorList>
    </citation>
    <scope>NUCLEOTIDE SEQUENCE</scope>
</reference>
<accession>A0A0E9X4E1</accession>
<protein>
    <submittedName>
        <fullName evidence="1">Uncharacterized protein</fullName>
    </submittedName>
</protein>
<sequence>MVKNTVFTFTIQDKYSLTLCAWVWDMPCQPVTLAKLPCIQILSQIFQLLFHTLQTKYLVEILGKAKRDY</sequence>
<proteinExistence type="predicted"/>
<name>A0A0E9X4E1_ANGAN</name>